<evidence type="ECO:0008006" key="9">
    <source>
        <dbReference type="Google" id="ProtNLM"/>
    </source>
</evidence>
<keyword evidence="3 6" id="KW-0812">Transmembrane</keyword>
<dbReference type="RefSeq" id="WP_016186575.1">
    <property type="nucleotide sequence ID" value="NZ_ASWO01000006.1"/>
</dbReference>
<evidence type="ECO:0000256" key="3">
    <source>
        <dbReference type="ARBA" id="ARBA00022692"/>
    </source>
</evidence>
<dbReference type="Pfam" id="PF02361">
    <property type="entry name" value="CbiQ"/>
    <property type="match status" value="1"/>
</dbReference>
<dbReference type="Proteomes" id="UP000015961">
    <property type="component" value="Unassembled WGS sequence"/>
</dbReference>
<dbReference type="PANTHER" id="PTHR34857:SF2">
    <property type="entry name" value="SLL0384 PROTEIN"/>
    <property type="match status" value="1"/>
</dbReference>
<keyword evidence="4 6" id="KW-1133">Transmembrane helix</keyword>
<comment type="caution">
    <text evidence="7">The sequence shown here is derived from an EMBL/GenBank/DDBJ whole genome shotgun (WGS) entry which is preliminary data.</text>
</comment>
<evidence type="ECO:0000256" key="4">
    <source>
        <dbReference type="ARBA" id="ARBA00022989"/>
    </source>
</evidence>
<feature type="transmembrane region" description="Helical" evidence="6">
    <location>
        <begin position="16"/>
        <end position="41"/>
    </location>
</feature>
<feature type="transmembrane region" description="Helical" evidence="6">
    <location>
        <begin position="120"/>
        <end position="139"/>
    </location>
</feature>
<sequence>MTYNYLKFDPRSKLCVVFFASISLMFPLSFTLECVMIGIMFSCLVASGSFKKGLLFVGVFVGLWVADQFLFYYVPSFIGALLDFLAVGNRRLLPTVMAVTFALDKTKISEWLAALQRLHLPAKVLVPLAILFRFFPMAIKEMLYVRRAMKFRGIAVSFFSLFRHPLQTMEYLFVPLLLSAEETSLNLSATALVRGLGNPLQHTSYYTLRLKWYDYTLMVFVVLCLVIRMWVK</sequence>
<dbReference type="AlphaFoldDB" id="S0NPR1"/>
<dbReference type="CDD" id="cd16914">
    <property type="entry name" value="EcfT"/>
    <property type="match status" value="1"/>
</dbReference>
<evidence type="ECO:0000313" key="7">
    <source>
        <dbReference type="EMBL" id="EOT83457.1"/>
    </source>
</evidence>
<feature type="transmembrane region" description="Helical" evidence="6">
    <location>
        <begin position="53"/>
        <end position="74"/>
    </location>
</feature>
<feature type="transmembrane region" description="Helical" evidence="6">
    <location>
        <begin position="212"/>
        <end position="231"/>
    </location>
</feature>
<accession>S0NPR1</accession>
<dbReference type="InterPro" id="IPR051611">
    <property type="entry name" value="ECF_transporter_component"/>
</dbReference>
<evidence type="ECO:0000313" key="8">
    <source>
        <dbReference type="Proteomes" id="UP000015961"/>
    </source>
</evidence>
<keyword evidence="5 6" id="KW-0472">Membrane</keyword>
<dbReference type="InterPro" id="IPR003339">
    <property type="entry name" value="ABC/ECF_trnsptr_transmembrane"/>
</dbReference>
<evidence type="ECO:0000256" key="2">
    <source>
        <dbReference type="ARBA" id="ARBA00022475"/>
    </source>
</evidence>
<organism evidence="7 8">
    <name type="scientific">Enterococcus sulfureus ATCC 49903</name>
    <dbReference type="NCBI Taxonomy" id="1140003"/>
    <lineage>
        <taxon>Bacteria</taxon>
        <taxon>Bacillati</taxon>
        <taxon>Bacillota</taxon>
        <taxon>Bacilli</taxon>
        <taxon>Lactobacillales</taxon>
        <taxon>Enterococcaceae</taxon>
        <taxon>Enterococcus</taxon>
    </lineage>
</organism>
<dbReference type="eggNOG" id="COG0619">
    <property type="taxonomic scope" value="Bacteria"/>
</dbReference>
<dbReference type="STRING" id="1140003.OMY_02145"/>
<dbReference type="PATRIC" id="fig|1140003.3.peg.2070"/>
<name>S0NPR1_9ENTE</name>
<comment type="subcellular location">
    <subcellularLocation>
        <location evidence="1">Membrane</location>
        <topology evidence="1">Multi-pass membrane protein</topology>
    </subcellularLocation>
</comment>
<reference evidence="7 8" key="1">
    <citation type="submission" date="2013-03" db="EMBL/GenBank/DDBJ databases">
        <title>The Genome Sequence of Enterococcus sulfureus ATCC_49903 (PacBio/Illumina hybrid assembly).</title>
        <authorList>
            <consortium name="The Broad Institute Genomics Platform"/>
            <consortium name="The Broad Institute Genome Sequencing Center for Infectious Disease"/>
            <person name="Earl A."/>
            <person name="Russ C."/>
            <person name="Gilmore M."/>
            <person name="Surin D."/>
            <person name="Walker B."/>
            <person name="Young S."/>
            <person name="Zeng Q."/>
            <person name="Gargeya S."/>
            <person name="Fitzgerald M."/>
            <person name="Haas B."/>
            <person name="Abouelleil A."/>
            <person name="Allen A.W."/>
            <person name="Alvarado L."/>
            <person name="Arachchi H.M."/>
            <person name="Berlin A.M."/>
            <person name="Chapman S.B."/>
            <person name="Gainer-Dewar J."/>
            <person name="Goldberg J."/>
            <person name="Griggs A."/>
            <person name="Gujja S."/>
            <person name="Hansen M."/>
            <person name="Howarth C."/>
            <person name="Imamovic A."/>
            <person name="Ireland A."/>
            <person name="Larimer J."/>
            <person name="McCowan C."/>
            <person name="Murphy C."/>
            <person name="Pearson M."/>
            <person name="Poon T.W."/>
            <person name="Priest M."/>
            <person name="Roberts A."/>
            <person name="Saif S."/>
            <person name="Shea T."/>
            <person name="Sisk P."/>
            <person name="Sykes S."/>
            <person name="Wortman J."/>
            <person name="Nusbaum C."/>
            <person name="Birren B."/>
        </authorList>
    </citation>
    <scope>NUCLEOTIDE SEQUENCE [LARGE SCALE GENOMIC DNA]</scope>
    <source>
        <strain evidence="7 8">ATCC 49903</strain>
    </source>
</reference>
<dbReference type="EMBL" id="ASWO01000006">
    <property type="protein sequence ID" value="EOT83457.1"/>
    <property type="molecule type" value="Genomic_DNA"/>
</dbReference>
<keyword evidence="8" id="KW-1185">Reference proteome</keyword>
<evidence type="ECO:0000256" key="6">
    <source>
        <dbReference type="SAM" id="Phobius"/>
    </source>
</evidence>
<keyword evidence="2" id="KW-1003">Cell membrane</keyword>
<evidence type="ECO:0000256" key="5">
    <source>
        <dbReference type="ARBA" id="ARBA00023136"/>
    </source>
</evidence>
<evidence type="ECO:0000256" key="1">
    <source>
        <dbReference type="ARBA" id="ARBA00004141"/>
    </source>
</evidence>
<proteinExistence type="predicted"/>
<dbReference type="PANTHER" id="PTHR34857">
    <property type="entry name" value="SLL0384 PROTEIN"/>
    <property type="match status" value="1"/>
</dbReference>
<dbReference type="GO" id="GO:0005886">
    <property type="term" value="C:plasma membrane"/>
    <property type="evidence" value="ECO:0007669"/>
    <property type="project" value="UniProtKB-ARBA"/>
</dbReference>
<protein>
    <recommendedName>
        <fullName evidence="9">Cobalt ABC transporter permease</fullName>
    </recommendedName>
</protein>
<dbReference type="OrthoDB" id="3730291at2"/>
<gene>
    <name evidence="7" type="ORF">I573_02007</name>
</gene>